<gene>
    <name evidence="12" type="ORF">PhCBS80983_g02448</name>
</gene>
<feature type="compositionally biased region" description="Low complexity" evidence="11">
    <location>
        <begin position="680"/>
        <end position="705"/>
    </location>
</feature>
<evidence type="ECO:0000256" key="7">
    <source>
        <dbReference type="ARBA" id="ARBA00022989"/>
    </source>
</evidence>
<evidence type="ECO:0000256" key="1">
    <source>
        <dbReference type="ARBA" id="ARBA00002512"/>
    </source>
</evidence>
<evidence type="ECO:0000313" key="13">
    <source>
        <dbReference type="Proteomes" id="UP000318582"/>
    </source>
</evidence>
<accession>A0A507E5T8</accession>
<feature type="compositionally biased region" description="Low complexity" evidence="11">
    <location>
        <begin position="921"/>
        <end position="949"/>
    </location>
</feature>
<keyword evidence="9" id="KW-0325">Glycoprotein</keyword>
<proteinExistence type="inferred from homology"/>
<dbReference type="GO" id="GO:0032220">
    <property type="term" value="P:plasma membrane fusion involved in cytogamy"/>
    <property type="evidence" value="ECO:0007669"/>
    <property type="project" value="TreeGrafter"/>
</dbReference>
<evidence type="ECO:0000256" key="3">
    <source>
        <dbReference type="ARBA" id="ARBA00004196"/>
    </source>
</evidence>
<dbReference type="Proteomes" id="UP000318582">
    <property type="component" value="Unassembled WGS sequence"/>
</dbReference>
<feature type="transmembrane region" description="Helical" evidence="10">
    <location>
        <begin position="476"/>
        <end position="496"/>
    </location>
</feature>
<evidence type="ECO:0000256" key="5">
    <source>
        <dbReference type="ARBA" id="ARBA00022692"/>
    </source>
</evidence>
<evidence type="ECO:0000313" key="12">
    <source>
        <dbReference type="EMBL" id="TPX59439.1"/>
    </source>
</evidence>
<feature type="transmembrane region" description="Helical" evidence="10">
    <location>
        <begin position="735"/>
        <end position="759"/>
    </location>
</feature>
<evidence type="ECO:0000256" key="11">
    <source>
        <dbReference type="SAM" id="MobiDB-lite"/>
    </source>
</evidence>
<comment type="subcellular location">
    <subcellularLocation>
        <location evidence="3">Cell envelope</location>
    </subcellularLocation>
    <subcellularLocation>
        <location evidence="10">Cell membrane</location>
        <topology evidence="10">Multi-pass membrane protein</topology>
    </subcellularLocation>
    <subcellularLocation>
        <location evidence="2">Endomembrane system</location>
        <topology evidence="2">Multi-pass membrane protein</topology>
    </subcellularLocation>
</comment>
<feature type="compositionally biased region" description="Basic and acidic residues" evidence="11">
    <location>
        <begin position="1"/>
        <end position="16"/>
    </location>
</feature>
<feature type="transmembrane region" description="Helical" evidence="10">
    <location>
        <begin position="182"/>
        <end position="205"/>
    </location>
</feature>
<dbReference type="PANTHER" id="PTHR31030">
    <property type="entry name" value="PLASMA MEMBRANE FUSION PROTEIN PRM1"/>
    <property type="match status" value="1"/>
</dbReference>
<feature type="compositionally biased region" description="Polar residues" evidence="11">
    <location>
        <begin position="900"/>
        <end position="909"/>
    </location>
</feature>
<keyword evidence="10" id="KW-1003">Cell membrane</keyword>
<dbReference type="InterPro" id="IPR026777">
    <property type="entry name" value="PRM1"/>
</dbReference>
<evidence type="ECO:0000256" key="8">
    <source>
        <dbReference type="ARBA" id="ARBA00023136"/>
    </source>
</evidence>
<sequence>MYKQRSSEELGNRTEENPSENSNGLMGEVGGELRFLTQNQFQINFSVNDWNVAEGLPQPPPTDLLNTNPGVLDKAYSGLWAKLSRAFVTNIIFSLVIVLVTLITLSDGVEEKGEEAKRSMQRACNGLEVGATALASLPHYAADGLNRITIDGVNGIVRHTASMLTGAVNLLNQLILMVVERYTGLLFCLLDVIVQLAVGTVSMYAEEIVTFINTQLASIASALDASLGLLNGQLSNVQQELGEAVNTIAGVFGGTVNSVIFEPVTFPAVSRRLNFQIPTSFIDTLKNLANNVPTLSSLEKKLADLISEPFEMLEALIDNELGGLTGLASSDVVVPVPDASARILFCEESMSYEWVDVMVAAVQKALLLGIYLVIAAGAMTIIFNVIVIIYDHRSFEREVRSFSKILQGHQNLLDHLDDKEAPPNKKQSRAIARDLIHAASHPTLYRFTVWFTRFVSRSEKGSLRFRWFLDYVSHPPSLICFFAGLMGLTMVLLQIWMIGAIKAETAEAVSEGITASMDRLILTVETAMVDFAQPYVDSTNDRLNTIETTANDALFGWVDTTMDAINNTLFVFARGLDEALDDVFASVPPLQTAMTSFVACVLGSNMMTLEAVSQGLRSHAQINFPRLNTSALLGMDSTTIRKHLRNAESMMTPSTSINMNVTASTDSSSPATLLRRRDTSSSSTGSVHGTDSANGNATDSSADTGTTAGTSYFAKEAEAFLEVYRSSLQKQMLPFGALMAFGSIVIVMGMIRVLAWVGADAIRSWRTHSAHSAAASRTTNKAVYGASYQPQRWYDRFKLSTPNRMMKQRPSGENLSGNRARPVQSDSESAIGNSAVVYRQNPKTRGPEQSMPQQPMISNVMRSSLLFSDTSTHPKIPEMINTPAVDDSYLGSSSDFAISSPKLQRSRTAPSGPRKMADFQPLVPRPRVVPTGPRAMLADASATQSAAAPFPSPRYPDVSTSTTFTKPGLPAPMIPMQAPLPTTMLKQPSTPPAENSFHRQSSHHPYNTTSNESSDADEPADDWDEISREAAAAVAFLAAKAKRG</sequence>
<name>A0A507E5T8_9FUNG</name>
<keyword evidence="13" id="KW-1185">Reference proteome</keyword>
<evidence type="ECO:0000256" key="4">
    <source>
        <dbReference type="ARBA" id="ARBA00010780"/>
    </source>
</evidence>
<organism evidence="12 13">
    <name type="scientific">Powellomyces hirtus</name>
    <dbReference type="NCBI Taxonomy" id="109895"/>
    <lineage>
        <taxon>Eukaryota</taxon>
        <taxon>Fungi</taxon>
        <taxon>Fungi incertae sedis</taxon>
        <taxon>Chytridiomycota</taxon>
        <taxon>Chytridiomycota incertae sedis</taxon>
        <taxon>Chytridiomycetes</taxon>
        <taxon>Spizellomycetales</taxon>
        <taxon>Powellomycetaceae</taxon>
        <taxon>Powellomyces</taxon>
    </lineage>
</organism>
<dbReference type="GO" id="GO:0043332">
    <property type="term" value="C:mating projection tip"/>
    <property type="evidence" value="ECO:0007669"/>
    <property type="project" value="UniProtKB-UniRule"/>
</dbReference>
<dbReference type="EMBL" id="QEAQ01000025">
    <property type="protein sequence ID" value="TPX59439.1"/>
    <property type="molecule type" value="Genomic_DNA"/>
</dbReference>
<dbReference type="PANTHER" id="PTHR31030:SF1">
    <property type="entry name" value="PLASMA MEMBRANE FUSION PROTEIN PRM1"/>
    <property type="match status" value="1"/>
</dbReference>
<evidence type="ECO:0000256" key="2">
    <source>
        <dbReference type="ARBA" id="ARBA00004127"/>
    </source>
</evidence>
<feature type="region of interest" description="Disordered" evidence="11">
    <location>
        <begin position="804"/>
        <end position="854"/>
    </location>
</feature>
<comment type="caution">
    <text evidence="12">The sequence shown here is derived from an EMBL/GenBank/DDBJ whole genome shotgun (WGS) entry which is preliminary data.</text>
</comment>
<reference evidence="12 13" key="1">
    <citation type="journal article" date="2019" name="Sci. Rep.">
        <title>Comparative genomics of chytrid fungi reveal insights into the obligate biotrophic and pathogenic lifestyle of Synchytrium endobioticum.</title>
        <authorList>
            <person name="van de Vossenberg B.T.L.H."/>
            <person name="Warris S."/>
            <person name="Nguyen H.D.T."/>
            <person name="van Gent-Pelzer M.P.E."/>
            <person name="Joly D.L."/>
            <person name="van de Geest H.C."/>
            <person name="Bonants P.J.M."/>
            <person name="Smith D.S."/>
            <person name="Levesque C.A."/>
            <person name="van der Lee T.A.J."/>
        </authorList>
    </citation>
    <scope>NUCLEOTIDE SEQUENCE [LARGE SCALE GENOMIC DNA]</scope>
    <source>
        <strain evidence="12 13">CBS 809.83</strain>
    </source>
</reference>
<keyword evidence="7 10" id="KW-1133">Transmembrane helix</keyword>
<keyword evidence="5 10" id="KW-0812">Transmembrane</keyword>
<dbReference type="STRING" id="109895.A0A507E5T8"/>
<feature type="region of interest" description="Disordered" evidence="11">
    <location>
        <begin position="900"/>
        <end position="1026"/>
    </location>
</feature>
<feature type="compositionally biased region" description="Acidic residues" evidence="11">
    <location>
        <begin position="1014"/>
        <end position="1024"/>
    </location>
</feature>
<feature type="transmembrane region" description="Helical" evidence="10">
    <location>
        <begin position="86"/>
        <end position="105"/>
    </location>
</feature>
<feature type="transmembrane region" description="Helical" evidence="10">
    <location>
        <begin position="366"/>
        <end position="390"/>
    </location>
</feature>
<evidence type="ECO:0000256" key="6">
    <source>
        <dbReference type="ARBA" id="ARBA00022971"/>
    </source>
</evidence>
<comment type="similarity">
    <text evidence="4 10">Belongs to the PRM1 family.</text>
</comment>
<comment type="function">
    <text evidence="1 10">Involved in cell fusion during mating by stabilizing the plasma membrane fusion event.</text>
</comment>
<protein>
    <recommendedName>
        <fullName evidence="10">Plasma membrane fusion protein PRM1</fullName>
    </recommendedName>
</protein>
<dbReference type="AlphaFoldDB" id="A0A507E5T8"/>
<keyword evidence="6 10" id="KW-0184">Conjugation</keyword>
<feature type="region of interest" description="Disordered" evidence="11">
    <location>
        <begin position="647"/>
        <end position="705"/>
    </location>
</feature>
<feature type="compositionally biased region" description="Polar residues" evidence="11">
    <location>
        <begin position="1003"/>
        <end position="1013"/>
    </location>
</feature>
<keyword evidence="8 10" id="KW-0472">Membrane</keyword>
<dbReference type="GO" id="GO:0005886">
    <property type="term" value="C:plasma membrane"/>
    <property type="evidence" value="ECO:0007669"/>
    <property type="project" value="UniProtKB-SubCell"/>
</dbReference>
<evidence type="ECO:0000256" key="10">
    <source>
        <dbReference type="RuleBase" id="RU366035"/>
    </source>
</evidence>
<feature type="region of interest" description="Disordered" evidence="11">
    <location>
        <begin position="1"/>
        <end position="27"/>
    </location>
</feature>
<dbReference type="GO" id="GO:0012505">
    <property type="term" value="C:endomembrane system"/>
    <property type="evidence" value="ECO:0007669"/>
    <property type="project" value="UniProtKB-SubCell"/>
</dbReference>
<evidence type="ECO:0000256" key="9">
    <source>
        <dbReference type="ARBA" id="ARBA00023180"/>
    </source>
</evidence>
<feature type="compositionally biased region" description="Polar residues" evidence="11">
    <location>
        <begin position="649"/>
        <end position="671"/>
    </location>
</feature>